<proteinExistence type="predicted"/>
<gene>
    <name evidence="2" type="ORF">HD596_008487</name>
</gene>
<sequence length="74" mass="7954">MGRLTEGRGRLKPATGDHTEFLKRFLDASQNGDVPALAELLAEDAIADNDDGSKVRPALRPVTGRSAGWHSWPG</sequence>
<dbReference type="InterPro" id="IPR032710">
    <property type="entry name" value="NTF2-like_dom_sf"/>
</dbReference>
<keyword evidence="2" id="KW-0413">Isomerase</keyword>
<protein>
    <submittedName>
        <fullName evidence="2">Ketosteroid isomerase-like protein</fullName>
    </submittedName>
</protein>
<dbReference type="SUPFAM" id="SSF54427">
    <property type="entry name" value="NTF2-like"/>
    <property type="match status" value="1"/>
</dbReference>
<comment type="caution">
    <text evidence="2">The sequence shown here is derived from an EMBL/GenBank/DDBJ whole genome shotgun (WGS) entry which is preliminary data.</text>
</comment>
<dbReference type="Gene3D" id="3.10.450.50">
    <property type="match status" value="1"/>
</dbReference>
<dbReference type="AlphaFoldDB" id="A0A7W9GDR4"/>
<dbReference type="RefSeq" id="WP_185074975.1">
    <property type="nucleotide sequence ID" value="NZ_JACHMB010000001.1"/>
</dbReference>
<organism evidence="2 3">
    <name type="scientific">Nonomuraea jabiensis</name>
    <dbReference type="NCBI Taxonomy" id="882448"/>
    <lineage>
        <taxon>Bacteria</taxon>
        <taxon>Bacillati</taxon>
        <taxon>Actinomycetota</taxon>
        <taxon>Actinomycetes</taxon>
        <taxon>Streptosporangiales</taxon>
        <taxon>Streptosporangiaceae</taxon>
        <taxon>Nonomuraea</taxon>
    </lineage>
</organism>
<name>A0A7W9GDR4_9ACTN</name>
<evidence type="ECO:0000256" key="1">
    <source>
        <dbReference type="SAM" id="MobiDB-lite"/>
    </source>
</evidence>
<feature type="region of interest" description="Disordered" evidence="1">
    <location>
        <begin position="48"/>
        <end position="74"/>
    </location>
</feature>
<keyword evidence="3" id="KW-1185">Reference proteome</keyword>
<accession>A0A7W9GDR4</accession>
<reference evidence="2 3" key="1">
    <citation type="submission" date="2020-08" db="EMBL/GenBank/DDBJ databases">
        <title>Sequencing the genomes of 1000 actinobacteria strains.</title>
        <authorList>
            <person name="Klenk H.-P."/>
        </authorList>
    </citation>
    <scope>NUCLEOTIDE SEQUENCE [LARGE SCALE GENOMIC DNA]</scope>
    <source>
        <strain evidence="2 3">DSM 45507</strain>
    </source>
</reference>
<dbReference type="EMBL" id="JACHMB010000001">
    <property type="protein sequence ID" value="MBB5781731.1"/>
    <property type="molecule type" value="Genomic_DNA"/>
</dbReference>
<dbReference type="Proteomes" id="UP000579153">
    <property type="component" value="Unassembled WGS sequence"/>
</dbReference>
<evidence type="ECO:0000313" key="2">
    <source>
        <dbReference type="EMBL" id="MBB5781731.1"/>
    </source>
</evidence>
<evidence type="ECO:0000313" key="3">
    <source>
        <dbReference type="Proteomes" id="UP000579153"/>
    </source>
</evidence>
<dbReference type="GO" id="GO:0016853">
    <property type="term" value="F:isomerase activity"/>
    <property type="evidence" value="ECO:0007669"/>
    <property type="project" value="UniProtKB-KW"/>
</dbReference>